<feature type="binding site" evidence="9">
    <location>
        <position position="90"/>
    </location>
    <ligand>
        <name>[4Fe-4S] cluster</name>
        <dbReference type="ChEBI" id="CHEBI:49883"/>
        <note>4Fe-4S-S-AdoMet</note>
    </ligand>
</feature>
<dbReference type="NCBIfam" id="TIGR01211">
    <property type="entry name" value="ELP3"/>
    <property type="match status" value="1"/>
</dbReference>
<keyword evidence="5 9" id="KW-0479">Metal-binding</keyword>
<dbReference type="SMART" id="SM00729">
    <property type="entry name" value="Elp3"/>
    <property type="match status" value="1"/>
</dbReference>
<comment type="caution">
    <text evidence="11">The sequence shown here is derived from an EMBL/GenBank/DDBJ whole genome shotgun (WGS) entry which is preliminary data.</text>
</comment>
<proteinExistence type="predicted"/>
<feature type="non-terminal residue" evidence="11">
    <location>
        <position position="465"/>
    </location>
</feature>
<gene>
    <name evidence="11" type="ORF">JW744_02295</name>
</gene>
<comment type="cofactor">
    <cofactor evidence="9">
        <name>[4Fe-4S] cluster</name>
        <dbReference type="ChEBI" id="CHEBI:49883"/>
    </cofactor>
    <text evidence="9">Binds 1 [4Fe-4S] cluster. The cluster is coordinated with 3 cysteines and an exchangeable S-adenosyl-L-methionine.</text>
</comment>
<keyword evidence="7 9" id="KW-0411">Iron-sulfur</keyword>
<evidence type="ECO:0000256" key="9">
    <source>
        <dbReference type="PIRSR" id="PIRSR005669-1"/>
    </source>
</evidence>
<dbReference type="GO" id="GO:0016746">
    <property type="term" value="F:acyltransferase activity"/>
    <property type="evidence" value="ECO:0007669"/>
    <property type="project" value="UniProtKB-KW"/>
</dbReference>
<reference evidence="11" key="1">
    <citation type="submission" date="2021-01" db="EMBL/GenBank/DDBJ databases">
        <title>Active Sulfur Cycling in an Early Earth Analoge.</title>
        <authorList>
            <person name="Hahn C.R."/>
            <person name="Youssef N.H."/>
            <person name="Elshahed M."/>
        </authorList>
    </citation>
    <scope>NUCLEOTIDE SEQUENCE</scope>
    <source>
        <strain evidence="11">Zod_Metabat.1151</strain>
    </source>
</reference>
<dbReference type="InterPro" id="IPR034687">
    <property type="entry name" value="ELP3-like"/>
</dbReference>
<dbReference type="InterPro" id="IPR032432">
    <property type="entry name" value="Radical_SAM_C"/>
</dbReference>
<dbReference type="EMBL" id="JAFGDB010000039">
    <property type="protein sequence ID" value="MBN2067273.1"/>
    <property type="molecule type" value="Genomic_DNA"/>
</dbReference>
<accession>A0A938YXR2</accession>
<keyword evidence="2" id="KW-0808">Transferase</keyword>
<keyword evidence="4" id="KW-0819">tRNA processing</keyword>
<dbReference type="InterPro" id="IPR058240">
    <property type="entry name" value="rSAM_sf"/>
</dbReference>
<evidence type="ECO:0000256" key="8">
    <source>
        <dbReference type="ARBA" id="ARBA00023315"/>
    </source>
</evidence>
<dbReference type="SFLD" id="SFLDS00029">
    <property type="entry name" value="Radical_SAM"/>
    <property type="match status" value="1"/>
</dbReference>
<dbReference type="Gene3D" id="3.30.750.200">
    <property type="match status" value="1"/>
</dbReference>
<evidence type="ECO:0000256" key="1">
    <source>
        <dbReference type="ARBA" id="ARBA00022485"/>
    </source>
</evidence>
<dbReference type="Proteomes" id="UP000809243">
    <property type="component" value="Unassembled WGS sequence"/>
</dbReference>
<dbReference type="InterPro" id="IPR007197">
    <property type="entry name" value="rSAM"/>
</dbReference>
<evidence type="ECO:0000313" key="11">
    <source>
        <dbReference type="EMBL" id="MBN2067273.1"/>
    </source>
</evidence>
<dbReference type="SFLD" id="SFLDG01086">
    <property type="entry name" value="elongater_protein-like"/>
    <property type="match status" value="1"/>
</dbReference>
<dbReference type="Pfam" id="PF16199">
    <property type="entry name" value="Radical_SAM_C"/>
    <property type="match status" value="1"/>
</dbReference>
<dbReference type="Pfam" id="PF04055">
    <property type="entry name" value="Radical_SAM"/>
    <property type="match status" value="1"/>
</dbReference>
<organism evidence="11 12">
    <name type="scientific">Candidatus Iainarchaeum sp</name>
    <dbReference type="NCBI Taxonomy" id="3101447"/>
    <lineage>
        <taxon>Archaea</taxon>
        <taxon>Candidatus Iainarchaeota</taxon>
        <taxon>Candidatus Iainarchaeia</taxon>
        <taxon>Candidatus Iainarchaeales</taxon>
        <taxon>Candidatus Iainarchaeaceae</taxon>
        <taxon>Candidatus Iainarchaeum</taxon>
    </lineage>
</organism>
<dbReference type="GO" id="GO:0046872">
    <property type="term" value="F:metal ion binding"/>
    <property type="evidence" value="ECO:0007669"/>
    <property type="project" value="UniProtKB-KW"/>
</dbReference>
<dbReference type="PROSITE" id="PS51918">
    <property type="entry name" value="RADICAL_SAM"/>
    <property type="match status" value="1"/>
</dbReference>
<dbReference type="GO" id="GO:0051539">
    <property type="term" value="F:4 iron, 4 sulfur cluster binding"/>
    <property type="evidence" value="ECO:0007669"/>
    <property type="project" value="UniProtKB-KW"/>
</dbReference>
<dbReference type="InterPro" id="IPR039661">
    <property type="entry name" value="ELP3"/>
</dbReference>
<dbReference type="InterPro" id="IPR056591">
    <property type="entry name" value="ELP3-like_N"/>
</dbReference>
<dbReference type="GO" id="GO:0005737">
    <property type="term" value="C:cytoplasm"/>
    <property type="evidence" value="ECO:0007669"/>
    <property type="project" value="TreeGrafter"/>
</dbReference>
<dbReference type="SUPFAM" id="SSF102114">
    <property type="entry name" value="Radical SAM enzymes"/>
    <property type="match status" value="1"/>
</dbReference>
<evidence type="ECO:0000259" key="10">
    <source>
        <dbReference type="PROSITE" id="PS51918"/>
    </source>
</evidence>
<keyword evidence="8" id="KW-0012">Acyltransferase</keyword>
<evidence type="ECO:0000256" key="3">
    <source>
        <dbReference type="ARBA" id="ARBA00022691"/>
    </source>
</evidence>
<feature type="binding site" evidence="9">
    <location>
        <position position="86"/>
    </location>
    <ligand>
        <name>[4Fe-4S] cluster</name>
        <dbReference type="ChEBI" id="CHEBI:49883"/>
        <note>4Fe-4S-S-AdoMet</note>
    </ligand>
</feature>
<sequence>MSRLRDYSLDLISLIESGRVKTRQQLNEAKIELCKKHSVSSMPTNPTVLSFAKKRSKPLLKLLSAKPSKTLSGIAVVAVMTKPHNCPGSCIYCPSSLLKGRKTPKSYTGEEPATMRALSANFNPRKQVRNRLEQLQEAGHSTGKVELIVMGGTFLSQPVPFQRQFMLHCLNAFNARNSRNLDSAKMSCETAKTRLTGITFETRPDFCSKPEINRMLSFGGTRCELGVQTIYDSVYERIKRGHSVQDVITATALLKDSAFKLTYHYMPGLPGVSFSKDKSALKRIFSSPDFRPDSLKIYPCLVIEGTELYKQWRNGLFEPISTEKAAELVSSIKSFVPRWVRIMRVQRDIPSHLIAAGVKKSNLRQIALRKAGEAGVECNCIRCREAGLRSYKENVKSSLSNARLFTENYDSSNGLERFISFEDRKRKFLFGFLRLRQPYAPFRKEISKKTALVRELRVFGLPMPL</sequence>
<dbReference type="PIRSF" id="PIRSF005669">
    <property type="entry name" value="Hist_AcTrfase_ELP3"/>
    <property type="match status" value="1"/>
</dbReference>
<evidence type="ECO:0000256" key="5">
    <source>
        <dbReference type="ARBA" id="ARBA00022723"/>
    </source>
</evidence>
<protein>
    <submittedName>
        <fullName evidence="11">tRNA uridine(34) 5-carboxymethylaminomethyl modification radical SAM/GNAT enzyme Elp3</fullName>
    </submittedName>
</protein>
<dbReference type="Pfam" id="PF23613">
    <property type="entry name" value="ELP3_N"/>
    <property type="match status" value="1"/>
</dbReference>
<evidence type="ECO:0000256" key="2">
    <source>
        <dbReference type="ARBA" id="ARBA00022679"/>
    </source>
</evidence>
<dbReference type="PANTHER" id="PTHR11135">
    <property type="entry name" value="HISTONE ACETYLTRANSFERASE-RELATED"/>
    <property type="match status" value="1"/>
</dbReference>
<dbReference type="GO" id="GO:0002926">
    <property type="term" value="P:tRNA wobble base 5-methoxycarbonylmethyl-2-thiouridinylation"/>
    <property type="evidence" value="ECO:0007669"/>
    <property type="project" value="TreeGrafter"/>
</dbReference>
<name>A0A938YXR2_9ARCH</name>
<evidence type="ECO:0000256" key="6">
    <source>
        <dbReference type="ARBA" id="ARBA00023004"/>
    </source>
</evidence>
<keyword evidence="3" id="KW-0949">S-adenosyl-L-methionine</keyword>
<evidence type="ECO:0000256" key="7">
    <source>
        <dbReference type="ARBA" id="ARBA00023014"/>
    </source>
</evidence>
<dbReference type="InterPro" id="IPR006638">
    <property type="entry name" value="Elp3/MiaA/NifB-like_rSAM"/>
</dbReference>
<evidence type="ECO:0000313" key="12">
    <source>
        <dbReference type="Proteomes" id="UP000809243"/>
    </source>
</evidence>
<keyword evidence="6 9" id="KW-0408">Iron</keyword>
<dbReference type="PANTHER" id="PTHR11135:SF7">
    <property type="entry name" value="TRNA URIDINE(34) ACETYLTRANSFERASE"/>
    <property type="match status" value="1"/>
</dbReference>
<feature type="domain" description="Radical SAM core" evidence="10">
    <location>
        <begin position="69"/>
        <end position="338"/>
    </location>
</feature>
<keyword evidence="1" id="KW-0004">4Fe-4S</keyword>
<feature type="binding site" evidence="9">
    <location>
        <position position="93"/>
    </location>
    <ligand>
        <name>[4Fe-4S] cluster</name>
        <dbReference type="ChEBI" id="CHEBI:49883"/>
        <note>4Fe-4S-S-AdoMet</note>
    </ligand>
</feature>
<evidence type="ECO:0000256" key="4">
    <source>
        <dbReference type="ARBA" id="ARBA00022694"/>
    </source>
</evidence>
<dbReference type="AlphaFoldDB" id="A0A938YXR2"/>